<protein>
    <submittedName>
        <fullName evidence="2">Uncharacterized protein</fullName>
    </submittedName>
</protein>
<dbReference type="Gene3D" id="2.40.70.10">
    <property type="entry name" value="Acid Proteases"/>
    <property type="match status" value="1"/>
</dbReference>
<keyword evidence="3" id="KW-1185">Reference proteome</keyword>
<accession>A0A371GQV7</accession>
<evidence type="ECO:0000313" key="2">
    <source>
        <dbReference type="EMBL" id="RDX92866.1"/>
    </source>
</evidence>
<dbReference type="PANTHER" id="PTHR33067:SF15">
    <property type="entry name" value="RNA-DIRECTED DNA POLYMERASE"/>
    <property type="match status" value="1"/>
</dbReference>
<dbReference type="CDD" id="cd00303">
    <property type="entry name" value="retropepsin_like"/>
    <property type="match status" value="1"/>
</dbReference>
<keyword evidence="1" id="KW-0472">Membrane</keyword>
<feature type="transmembrane region" description="Helical" evidence="1">
    <location>
        <begin position="278"/>
        <end position="299"/>
    </location>
</feature>
<keyword evidence="1" id="KW-0812">Transmembrane</keyword>
<proteinExistence type="predicted"/>
<dbReference type="OrthoDB" id="1734538at2759"/>
<sequence>MQKKYRDPETFTVPCTIGECTFADAMLDLGILTNVMPSLVYRLLKFGDLEPTGVIIQLANRSITHLFGILEGVLVQVNELIFQVDFYVLDVEDEPSSKGSTLILSRPFLMTARTKIDVHAETLSMEFDNNMMQFNIFKVMKHPTENHFVVSLDVIDLWVNNYMEMHFGLSSFSEFTYFANFADVGNLVGFECTCDGGNECFVCAKMDAGIDANPKGCSKPTSLTSIMQPPTLELKSLSEHLKYAYLEDNQKFPIIITNNLHSEQRERLLQVLRKNWKAIGWTLAYLLGINPSICIHMILLEEEA</sequence>
<dbReference type="AlphaFoldDB" id="A0A371GQV7"/>
<evidence type="ECO:0000256" key="1">
    <source>
        <dbReference type="SAM" id="Phobius"/>
    </source>
</evidence>
<evidence type="ECO:0000313" key="3">
    <source>
        <dbReference type="Proteomes" id="UP000257109"/>
    </source>
</evidence>
<reference evidence="2" key="1">
    <citation type="submission" date="2018-05" db="EMBL/GenBank/DDBJ databases">
        <title>Draft genome of Mucuna pruriens seed.</title>
        <authorList>
            <person name="Nnadi N.E."/>
            <person name="Vos R."/>
            <person name="Hasami M.H."/>
            <person name="Devisetty U.K."/>
            <person name="Aguiy J.C."/>
        </authorList>
    </citation>
    <scope>NUCLEOTIDE SEQUENCE [LARGE SCALE GENOMIC DNA]</scope>
    <source>
        <strain evidence="2">JCA_2017</strain>
    </source>
</reference>
<dbReference type="PANTHER" id="PTHR33067">
    <property type="entry name" value="RNA-DIRECTED DNA POLYMERASE-RELATED"/>
    <property type="match status" value="1"/>
</dbReference>
<name>A0A371GQV7_MUCPR</name>
<feature type="non-terminal residue" evidence="2">
    <location>
        <position position="1"/>
    </location>
</feature>
<dbReference type="Proteomes" id="UP000257109">
    <property type="component" value="Unassembled WGS sequence"/>
</dbReference>
<comment type="caution">
    <text evidence="2">The sequence shown here is derived from an EMBL/GenBank/DDBJ whole genome shotgun (WGS) entry which is preliminary data.</text>
</comment>
<keyword evidence="1" id="KW-1133">Transmembrane helix</keyword>
<gene>
    <name evidence="2" type="ORF">CR513_24958</name>
</gene>
<dbReference type="EMBL" id="QJKJ01004757">
    <property type="protein sequence ID" value="RDX92866.1"/>
    <property type="molecule type" value="Genomic_DNA"/>
</dbReference>
<dbReference type="InterPro" id="IPR021109">
    <property type="entry name" value="Peptidase_aspartic_dom_sf"/>
</dbReference>
<organism evidence="2 3">
    <name type="scientific">Mucuna pruriens</name>
    <name type="common">Velvet bean</name>
    <name type="synonym">Dolichos pruriens</name>
    <dbReference type="NCBI Taxonomy" id="157652"/>
    <lineage>
        <taxon>Eukaryota</taxon>
        <taxon>Viridiplantae</taxon>
        <taxon>Streptophyta</taxon>
        <taxon>Embryophyta</taxon>
        <taxon>Tracheophyta</taxon>
        <taxon>Spermatophyta</taxon>
        <taxon>Magnoliopsida</taxon>
        <taxon>eudicotyledons</taxon>
        <taxon>Gunneridae</taxon>
        <taxon>Pentapetalae</taxon>
        <taxon>rosids</taxon>
        <taxon>fabids</taxon>
        <taxon>Fabales</taxon>
        <taxon>Fabaceae</taxon>
        <taxon>Papilionoideae</taxon>
        <taxon>50 kb inversion clade</taxon>
        <taxon>NPAAA clade</taxon>
        <taxon>indigoferoid/millettioid clade</taxon>
        <taxon>Phaseoleae</taxon>
        <taxon>Mucuna</taxon>
    </lineage>
</organism>